<comment type="caution">
    <text evidence="2">The sequence shown here is derived from an EMBL/GenBank/DDBJ whole genome shotgun (WGS) entry which is preliminary data.</text>
</comment>
<protein>
    <submittedName>
        <fullName evidence="2">Uncharacterized protein</fullName>
    </submittedName>
</protein>
<dbReference type="RefSeq" id="WP_150014743.1">
    <property type="nucleotide sequence ID" value="NZ_VWSG01000017.1"/>
</dbReference>
<sequence>MSYFLDNIISQVAFRLGEDENDDSNIDRYRSLLYKLRQKYKNKRIYFVIDGLSKSIGLMKELEEYLFLGQSEFKYIITGYEKDFKKEVKDLNRITTTSINIVGISIYEIKHYLNISEITKNEEEDIFKITKGLFSRLFIIKRQLDKDIPLSKIMESEDYSEWIKVELNKIDLKNETIVTLLSLLSLSPDKLSLDDLSFITDVKRHEIEKLISSIDFIHMSDNDVEFISSSYKAFVAEKFKKNLDSVEESLIKLLNKTKDLDKKIELLKLLFDKKRWTDINSEVNEELLINSFKHTGSLNKINSIINIGNNASNQLKQQNNLVHLSLKGSYFNYLQNNLELISDVTTKLAFKDYTGALSIANKSIINIERLRLYCLIAKKQKKDNNVIEENLLSDIEALFKKSDFSNTGEVIYDIISDMLYIDPAMALKIVDNNELNDSNINDMIVAKLSIMSLNNEVDNDKKDTTNEKLEKFKNSKSRKVVRALSIILGDLSSDKILSEIDKIDDSIEKIKLIRLYLENIKKNTQGLEQLIDKTFDILLSSNVNNLINLEILILLSSKITLVENIEAKKIFLKKLSSIDKLIVDKGLFINKIRYKLYVFKVN</sequence>
<dbReference type="Proteomes" id="UP000325141">
    <property type="component" value="Unassembled WGS sequence"/>
</dbReference>
<accession>A0A5M6C9F7</accession>
<feature type="coiled-coil region" evidence="1">
    <location>
        <begin position="236"/>
        <end position="263"/>
    </location>
</feature>
<evidence type="ECO:0000256" key="1">
    <source>
        <dbReference type="SAM" id="Coils"/>
    </source>
</evidence>
<dbReference type="EMBL" id="VWSG01000017">
    <property type="protein sequence ID" value="KAA5531724.1"/>
    <property type="molecule type" value="Genomic_DNA"/>
</dbReference>
<keyword evidence="3" id="KW-1185">Reference proteome</keyword>
<name>A0A5M6C9F7_9FLAO</name>
<organism evidence="2 3">
    <name type="scientific">Paenimyroides baculatum</name>
    <dbReference type="NCBI Taxonomy" id="2608000"/>
    <lineage>
        <taxon>Bacteria</taxon>
        <taxon>Pseudomonadati</taxon>
        <taxon>Bacteroidota</taxon>
        <taxon>Flavobacteriia</taxon>
        <taxon>Flavobacteriales</taxon>
        <taxon>Flavobacteriaceae</taxon>
        <taxon>Paenimyroides</taxon>
    </lineage>
</organism>
<keyword evidence="1" id="KW-0175">Coiled coil</keyword>
<evidence type="ECO:0000313" key="3">
    <source>
        <dbReference type="Proteomes" id="UP000325141"/>
    </source>
</evidence>
<dbReference type="AlphaFoldDB" id="A0A5M6C9F7"/>
<gene>
    <name evidence="2" type="ORF">F0460_15135</name>
</gene>
<reference evidence="2 3" key="1">
    <citation type="submission" date="2019-09" db="EMBL/GenBank/DDBJ databases">
        <title>Genome sequence and assembly of Flavobacterium sp.</title>
        <authorList>
            <person name="Chhetri G."/>
        </authorList>
    </citation>
    <scope>NUCLEOTIDE SEQUENCE [LARGE SCALE GENOMIC DNA]</scope>
    <source>
        <strain evidence="2 3">SNL9</strain>
    </source>
</reference>
<evidence type="ECO:0000313" key="2">
    <source>
        <dbReference type="EMBL" id="KAA5531724.1"/>
    </source>
</evidence>
<proteinExistence type="predicted"/>